<feature type="signal peptide" evidence="6">
    <location>
        <begin position="1"/>
        <end position="25"/>
    </location>
</feature>
<sequence length="835" mass="92729">MDERFERRRLPLLLGILVLLTMAEGRLQFEKDIDPITEPLDPITNQPTAPSDPITKQSIQPLDTTAQPIDNIDITIFQKVEVTPEEQAMKDAILERIVSASLSTVERNIQEADAENKAFFDQGIDKVGVRSTDAFGPHLLTSPQALKIAPSGKIFTGVSKVAAERLNISKESIEQQLSRPLPILQPFCAFSILPDCTQAVNSRYRTIDGSCNNLNNKLWGRSFTPFERMMPALYDSFDQPRQTSLFQGPLPLARTISSQFHLQSVLGNLMPDLSHMAMEFGQFLSHDIQRNALSTGYAGSNINCCQTNRGDPCFPIEIPIGDPYYSQFNRTCMNFVRALPTSKLDCSMGQRQQLNQNTHYIDGSHIYGSDDQTSNSLRTFTGGKLQTGADPNIPNLLPKDMNNNANCILPQANSNVKCFLAGDIRVNQQPALISLHTIFMREHNRIAAGLAALNNGWSDQILYDEARKIVGAILQHITYKEFLQVILGNSIMTSYGLTPFTSGYFNGYDSSTNPAIKNEFSTAAFRFGHSMVHDSLKYGSTSHLFKDVFLKPDLVYDTAGGIDSITKDLTDSFSQKVDERLSHQLTRHLFEQQPGFGGDLAAINIQRGRDHGIPFYLLLKTICNVGGTVHNPTVWNALNAVYQTQFDIDLFSGGVSENPVVGGNVGPTFACIIAKQFQALKKGDRYYYENSGNQAFALAQLDEIRKTTLSKVICRNTGITSIPTNAFLKNTGPSNLMMSCNGVSEIDYNQWKCGWSNWGPWTICENFIQFRLRTCRQQKPCGANVCIGNAFQVQMCGSYSDADISLIEIRIQNLELDLAKQPKDSGVVDNKSSSE</sequence>
<evidence type="ECO:0000256" key="5">
    <source>
        <dbReference type="PIRSR" id="PIRSR619791-2"/>
    </source>
</evidence>
<evidence type="ECO:0000256" key="1">
    <source>
        <dbReference type="ARBA" id="ARBA00004613"/>
    </source>
</evidence>
<keyword evidence="5" id="KW-0349">Heme</keyword>
<dbReference type="EMBL" id="JAEAOA010002242">
    <property type="protein sequence ID" value="KAK3609597.1"/>
    <property type="molecule type" value="Genomic_DNA"/>
</dbReference>
<dbReference type="PRINTS" id="PR00457">
    <property type="entry name" value="ANPEROXIDASE"/>
</dbReference>
<keyword evidence="2" id="KW-0964">Secreted</keyword>
<accession>A0AAE0TFU9</accession>
<keyword evidence="8" id="KW-1185">Reference proteome</keyword>
<evidence type="ECO:0000256" key="3">
    <source>
        <dbReference type="ARBA" id="ARBA00022729"/>
    </source>
</evidence>
<evidence type="ECO:0000256" key="6">
    <source>
        <dbReference type="SAM" id="SignalP"/>
    </source>
</evidence>
<keyword evidence="3 6" id="KW-0732">Signal</keyword>
<dbReference type="SUPFAM" id="SSF48113">
    <property type="entry name" value="Heme-dependent peroxidases"/>
    <property type="match status" value="1"/>
</dbReference>
<dbReference type="InterPro" id="IPR019791">
    <property type="entry name" value="Haem_peroxidase_animal"/>
</dbReference>
<reference evidence="7" key="2">
    <citation type="journal article" date="2021" name="Genome Biol. Evol.">
        <title>Developing a high-quality reference genome for a parasitic bivalve with doubly uniparental inheritance (Bivalvia: Unionida).</title>
        <authorList>
            <person name="Smith C.H."/>
        </authorList>
    </citation>
    <scope>NUCLEOTIDE SEQUENCE</scope>
    <source>
        <strain evidence="7">CHS0354</strain>
        <tissue evidence="7">Mantle</tissue>
    </source>
</reference>
<name>A0AAE0TFU9_9BIVA</name>
<comment type="caution">
    <text evidence="7">The sequence shown here is derived from an EMBL/GenBank/DDBJ whole genome shotgun (WGS) entry which is preliminary data.</text>
</comment>
<feature type="chain" id="PRO_5042183318" description="Peroxidase" evidence="6">
    <location>
        <begin position="26"/>
        <end position="835"/>
    </location>
</feature>
<keyword evidence="5" id="KW-0408">Iron</keyword>
<dbReference type="PROSITE" id="PS50292">
    <property type="entry name" value="PEROXIDASE_3"/>
    <property type="match status" value="1"/>
</dbReference>
<evidence type="ECO:0008006" key="9">
    <source>
        <dbReference type="Google" id="ProtNLM"/>
    </source>
</evidence>
<dbReference type="GO" id="GO:0020037">
    <property type="term" value="F:heme binding"/>
    <property type="evidence" value="ECO:0007669"/>
    <property type="project" value="InterPro"/>
</dbReference>
<evidence type="ECO:0000256" key="4">
    <source>
        <dbReference type="ARBA" id="ARBA00023180"/>
    </source>
</evidence>
<evidence type="ECO:0000313" key="7">
    <source>
        <dbReference type="EMBL" id="KAK3609597.1"/>
    </source>
</evidence>
<keyword evidence="5" id="KW-0479">Metal-binding</keyword>
<feature type="binding site" description="axial binding residue" evidence="5">
    <location>
        <position position="529"/>
    </location>
    <ligand>
        <name>heme b</name>
        <dbReference type="ChEBI" id="CHEBI:60344"/>
    </ligand>
    <ligandPart>
        <name>Fe</name>
        <dbReference type="ChEBI" id="CHEBI:18248"/>
    </ligandPart>
</feature>
<dbReference type="GO" id="GO:0006979">
    <property type="term" value="P:response to oxidative stress"/>
    <property type="evidence" value="ECO:0007669"/>
    <property type="project" value="InterPro"/>
</dbReference>
<organism evidence="7 8">
    <name type="scientific">Potamilus streckersoni</name>
    <dbReference type="NCBI Taxonomy" id="2493646"/>
    <lineage>
        <taxon>Eukaryota</taxon>
        <taxon>Metazoa</taxon>
        <taxon>Spiralia</taxon>
        <taxon>Lophotrochozoa</taxon>
        <taxon>Mollusca</taxon>
        <taxon>Bivalvia</taxon>
        <taxon>Autobranchia</taxon>
        <taxon>Heteroconchia</taxon>
        <taxon>Palaeoheterodonta</taxon>
        <taxon>Unionida</taxon>
        <taxon>Unionoidea</taxon>
        <taxon>Unionidae</taxon>
        <taxon>Ambleminae</taxon>
        <taxon>Lampsilini</taxon>
        <taxon>Potamilus</taxon>
    </lineage>
</organism>
<gene>
    <name evidence="7" type="ORF">CHS0354_038595</name>
</gene>
<evidence type="ECO:0000256" key="2">
    <source>
        <dbReference type="ARBA" id="ARBA00022525"/>
    </source>
</evidence>
<dbReference type="PANTHER" id="PTHR11475">
    <property type="entry name" value="OXIDASE/PEROXIDASE"/>
    <property type="match status" value="1"/>
</dbReference>
<dbReference type="SUPFAM" id="SSF82895">
    <property type="entry name" value="TSP-1 type 1 repeat"/>
    <property type="match status" value="1"/>
</dbReference>
<dbReference type="InterPro" id="IPR036383">
    <property type="entry name" value="TSP1_rpt_sf"/>
</dbReference>
<dbReference type="GO" id="GO:0005576">
    <property type="term" value="C:extracellular region"/>
    <property type="evidence" value="ECO:0007669"/>
    <property type="project" value="UniProtKB-SubCell"/>
</dbReference>
<proteinExistence type="predicted"/>
<evidence type="ECO:0000313" key="8">
    <source>
        <dbReference type="Proteomes" id="UP001195483"/>
    </source>
</evidence>
<dbReference type="FunFam" id="1.10.640.10:FF:000003">
    <property type="entry name" value="chorion peroxidase"/>
    <property type="match status" value="1"/>
</dbReference>
<dbReference type="PANTHER" id="PTHR11475:SF4">
    <property type="entry name" value="CHORION PEROXIDASE"/>
    <property type="match status" value="1"/>
</dbReference>
<dbReference type="InterPro" id="IPR010255">
    <property type="entry name" value="Haem_peroxidase_sf"/>
</dbReference>
<dbReference type="Pfam" id="PF03098">
    <property type="entry name" value="An_peroxidase"/>
    <property type="match status" value="1"/>
</dbReference>
<reference evidence="7" key="3">
    <citation type="submission" date="2023-05" db="EMBL/GenBank/DDBJ databases">
        <authorList>
            <person name="Smith C.H."/>
        </authorList>
    </citation>
    <scope>NUCLEOTIDE SEQUENCE</scope>
    <source>
        <strain evidence="7">CHS0354</strain>
        <tissue evidence="7">Mantle</tissue>
    </source>
</reference>
<dbReference type="Proteomes" id="UP001195483">
    <property type="component" value="Unassembled WGS sequence"/>
</dbReference>
<dbReference type="GO" id="GO:0046872">
    <property type="term" value="F:metal ion binding"/>
    <property type="evidence" value="ECO:0007669"/>
    <property type="project" value="UniProtKB-KW"/>
</dbReference>
<dbReference type="AlphaFoldDB" id="A0AAE0TFU9"/>
<dbReference type="GO" id="GO:0004601">
    <property type="term" value="F:peroxidase activity"/>
    <property type="evidence" value="ECO:0007669"/>
    <property type="project" value="InterPro"/>
</dbReference>
<comment type="subcellular location">
    <subcellularLocation>
        <location evidence="1">Secreted</location>
    </subcellularLocation>
</comment>
<dbReference type="PROSITE" id="PS50092">
    <property type="entry name" value="TSP1"/>
    <property type="match status" value="1"/>
</dbReference>
<reference evidence="7" key="1">
    <citation type="journal article" date="2021" name="Genome Biol. Evol.">
        <title>A High-Quality Reference Genome for a Parasitic Bivalve with Doubly Uniparental Inheritance (Bivalvia: Unionida).</title>
        <authorList>
            <person name="Smith C.H."/>
        </authorList>
    </citation>
    <scope>NUCLEOTIDE SEQUENCE</scope>
    <source>
        <strain evidence="7">CHS0354</strain>
    </source>
</reference>
<dbReference type="CDD" id="cd09823">
    <property type="entry name" value="peroxinectin_like"/>
    <property type="match status" value="1"/>
</dbReference>
<dbReference type="InterPro" id="IPR000884">
    <property type="entry name" value="TSP1_rpt"/>
</dbReference>
<dbReference type="InterPro" id="IPR037120">
    <property type="entry name" value="Haem_peroxidase_sf_animal"/>
</dbReference>
<protein>
    <recommendedName>
        <fullName evidence="9">Peroxidase</fullName>
    </recommendedName>
</protein>
<keyword evidence="4" id="KW-0325">Glycoprotein</keyword>
<dbReference type="Gene3D" id="1.10.640.10">
    <property type="entry name" value="Haem peroxidase domain superfamily, animal type"/>
    <property type="match status" value="1"/>
</dbReference>